<dbReference type="HAMAP" id="MF_02066">
    <property type="entry name" value="CpoB"/>
    <property type="match status" value="1"/>
</dbReference>
<reference evidence="5 6" key="1">
    <citation type="submission" date="2018-05" db="EMBL/GenBank/DDBJ databases">
        <title>Rhodoferax soyangensis sp.nov., isolated from an oligotrophic freshwater lake.</title>
        <authorList>
            <person name="Park M."/>
        </authorList>
    </citation>
    <scope>NUCLEOTIDE SEQUENCE [LARGE SCALE GENOMIC DNA]</scope>
    <source>
        <strain evidence="5 6">IMCC26218</strain>
    </source>
</reference>
<keyword evidence="1 2" id="KW-0732">Signal</keyword>
<comment type="subcellular location">
    <subcellularLocation>
        <location evidence="2">Periplasm</location>
    </subcellularLocation>
</comment>
<comment type="caution">
    <text evidence="5">The sequence shown here is derived from an EMBL/GenBank/DDBJ whole genome shotgun (WGS) entry which is preliminary data.</text>
</comment>
<keyword evidence="2" id="KW-0175">Coiled coil</keyword>
<dbReference type="Proteomes" id="UP000260665">
    <property type="component" value="Unassembled WGS sequence"/>
</dbReference>
<evidence type="ECO:0000259" key="3">
    <source>
        <dbReference type="Pfam" id="PF13525"/>
    </source>
</evidence>
<comment type="similarity">
    <text evidence="2">Belongs to the CpoB family.</text>
</comment>
<dbReference type="EMBL" id="QFZK01000001">
    <property type="protein sequence ID" value="RFO98664.1"/>
    <property type="molecule type" value="Genomic_DNA"/>
</dbReference>
<feature type="coiled-coil region" evidence="2">
    <location>
        <begin position="30"/>
        <end position="110"/>
    </location>
</feature>
<keyword evidence="2" id="KW-0132">Cell division</keyword>
<feature type="domain" description="YbgF trimerisation" evidence="4">
    <location>
        <begin position="67"/>
        <end position="127"/>
    </location>
</feature>
<proteinExistence type="inferred from homology"/>
<dbReference type="SUPFAM" id="SSF48452">
    <property type="entry name" value="TPR-like"/>
    <property type="match status" value="1"/>
</dbReference>
<dbReference type="InterPro" id="IPR032519">
    <property type="entry name" value="YbgF_tri"/>
</dbReference>
<dbReference type="RefSeq" id="WP_117173482.1">
    <property type="nucleotide sequence ID" value="NZ_QFZK01000001.1"/>
</dbReference>
<feature type="chain" id="PRO_5017841533" description="Cell division coordinator CpoB" evidence="2">
    <location>
        <begin position="26"/>
        <end position="264"/>
    </location>
</feature>
<evidence type="ECO:0000256" key="2">
    <source>
        <dbReference type="HAMAP-Rule" id="MF_02066"/>
    </source>
</evidence>
<dbReference type="InterPro" id="IPR014162">
    <property type="entry name" value="CpoB_C"/>
</dbReference>
<dbReference type="InterPro" id="IPR011990">
    <property type="entry name" value="TPR-like_helical_dom_sf"/>
</dbReference>
<keyword evidence="6" id="KW-1185">Reference proteome</keyword>
<organism evidence="5 6">
    <name type="scientific">Rhodoferax lacus</name>
    <dbReference type="NCBI Taxonomy" id="2184758"/>
    <lineage>
        <taxon>Bacteria</taxon>
        <taxon>Pseudomonadati</taxon>
        <taxon>Pseudomonadota</taxon>
        <taxon>Betaproteobacteria</taxon>
        <taxon>Burkholderiales</taxon>
        <taxon>Comamonadaceae</taxon>
        <taxon>Rhodoferax</taxon>
    </lineage>
</organism>
<dbReference type="InterPro" id="IPR039565">
    <property type="entry name" value="BamD-like"/>
</dbReference>
<evidence type="ECO:0000313" key="6">
    <source>
        <dbReference type="Proteomes" id="UP000260665"/>
    </source>
</evidence>
<keyword evidence="2" id="KW-0131">Cell cycle</keyword>
<feature type="signal peptide" evidence="2">
    <location>
        <begin position="1"/>
        <end position="25"/>
    </location>
</feature>
<dbReference type="GO" id="GO:0043093">
    <property type="term" value="P:FtsZ-dependent cytokinesis"/>
    <property type="evidence" value="ECO:0007669"/>
    <property type="project" value="UniProtKB-UniRule"/>
</dbReference>
<dbReference type="NCBIfam" id="TIGR02795">
    <property type="entry name" value="tol_pal_ybgF"/>
    <property type="match status" value="1"/>
</dbReference>
<keyword evidence="2" id="KW-0574">Periplasm</keyword>
<dbReference type="Gene3D" id="1.20.5.110">
    <property type="match status" value="1"/>
</dbReference>
<gene>
    <name evidence="5" type="primary">ygbF</name>
    <name evidence="2" type="synonym">cpoB</name>
    <name evidence="5" type="ORF">DIC66_01910</name>
</gene>
<evidence type="ECO:0000313" key="5">
    <source>
        <dbReference type="EMBL" id="RFO98664.1"/>
    </source>
</evidence>
<evidence type="ECO:0000259" key="4">
    <source>
        <dbReference type="Pfam" id="PF16331"/>
    </source>
</evidence>
<name>A0A3E1RH27_9BURK</name>
<dbReference type="InterPro" id="IPR034706">
    <property type="entry name" value="CpoB"/>
</dbReference>
<sequence precursor="true">MIFRSALSRSLVLAGLVLAASSASAGLFEDEEARRAIIDLRQRVEAVKQDKSETDRKITEEVQRASEESAQLRRSILDLQNQLEATRADIAKLRGQNEQLARDLSEYQRRQKDASVSLEERLHKLEPLTVTVDGKEFQADPSEKRDYDANLAMFRKGDFAGATNGFVDFLNRNPQTGYRASALFWLGNAQYANKDCKSAVVNFKSLIALAPTHMHAPEAMLTVANCQIEAKETKAAKRTLDDLISIYPTTDAANAAKDRLGRLK</sequence>
<dbReference type="Pfam" id="PF13525">
    <property type="entry name" value="YfiO"/>
    <property type="match status" value="1"/>
</dbReference>
<dbReference type="GO" id="GO:0030288">
    <property type="term" value="C:outer membrane-bounded periplasmic space"/>
    <property type="evidence" value="ECO:0007669"/>
    <property type="project" value="UniProtKB-UniRule"/>
</dbReference>
<dbReference type="Pfam" id="PF16331">
    <property type="entry name" value="TolA_bind_tri"/>
    <property type="match status" value="1"/>
</dbReference>
<accession>A0A3E1RH27</accession>
<dbReference type="GO" id="GO:0070206">
    <property type="term" value="P:protein trimerization"/>
    <property type="evidence" value="ECO:0007669"/>
    <property type="project" value="InterPro"/>
</dbReference>
<feature type="domain" description="Outer membrane lipoprotein BamD-like" evidence="3">
    <location>
        <begin position="144"/>
        <end position="264"/>
    </location>
</feature>
<dbReference type="Gene3D" id="1.25.40.10">
    <property type="entry name" value="Tetratricopeptide repeat domain"/>
    <property type="match status" value="1"/>
</dbReference>
<dbReference type="OrthoDB" id="8525418at2"/>
<dbReference type="AlphaFoldDB" id="A0A3E1RH27"/>
<evidence type="ECO:0000256" key="1">
    <source>
        <dbReference type="ARBA" id="ARBA00022729"/>
    </source>
</evidence>
<comment type="function">
    <text evidence="2">Mediates coordination of peptidoglycan synthesis and outer membrane constriction during cell division.</text>
</comment>
<protein>
    <recommendedName>
        <fullName evidence="2">Cell division coordinator CpoB</fullName>
    </recommendedName>
</protein>